<sequence length="224" mass="23752">MAGGDRAVISVLLVDDEALVRAGLRMILETAGDLTVVGDAADGQAALDAVTRLRPDVVLMDLRMPHYGGIAATGAIRALPRPPAVVVLTTFNTDDDVVQALAAGATGFLLKDTPPAELLHAVRMAAAGDSMLSPAVTRQVIARLTAEDPGRRRREALARLDPLTERERQVLVEIGRGHPNADIAARLHMSEATVKSHVTHLFEKLGTTNRVQLAIAAFRAGLVD</sequence>
<accession>A0A9Q9IRL2</accession>
<evidence type="ECO:0000256" key="1">
    <source>
        <dbReference type="ARBA" id="ARBA00022553"/>
    </source>
</evidence>
<dbReference type="SMART" id="SM00448">
    <property type="entry name" value="REC"/>
    <property type="match status" value="1"/>
</dbReference>
<dbReference type="AlphaFoldDB" id="A0A9Q9IRL2"/>
<dbReference type="Pfam" id="PF00196">
    <property type="entry name" value="GerE"/>
    <property type="match status" value="1"/>
</dbReference>
<evidence type="ECO:0000259" key="7">
    <source>
        <dbReference type="PROSITE" id="PS50110"/>
    </source>
</evidence>
<dbReference type="PROSITE" id="PS50043">
    <property type="entry name" value="HTH_LUXR_2"/>
    <property type="match status" value="1"/>
</dbReference>
<dbReference type="EMBL" id="CP073767">
    <property type="protein sequence ID" value="UWZ57733.1"/>
    <property type="molecule type" value="Genomic_DNA"/>
</dbReference>
<dbReference type="PANTHER" id="PTHR43214:SF24">
    <property type="entry name" value="TRANSCRIPTIONAL REGULATORY PROTEIN NARL-RELATED"/>
    <property type="match status" value="1"/>
</dbReference>
<dbReference type="InterPro" id="IPR039420">
    <property type="entry name" value="WalR-like"/>
</dbReference>
<keyword evidence="9" id="KW-1185">Reference proteome</keyword>
<dbReference type="GO" id="GO:0000160">
    <property type="term" value="P:phosphorelay signal transduction system"/>
    <property type="evidence" value="ECO:0007669"/>
    <property type="project" value="InterPro"/>
</dbReference>
<evidence type="ECO:0000256" key="3">
    <source>
        <dbReference type="ARBA" id="ARBA00023125"/>
    </source>
</evidence>
<dbReference type="Gene3D" id="3.40.50.2300">
    <property type="match status" value="1"/>
</dbReference>
<protein>
    <submittedName>
        <fullName evidence="8">Response regulator transcription factor</fullName>
    </submittedName>
</protein>
<keyword evidence="1 5" id="KW-0597">Phosphoprotein</keyword>
<evidence type="ECO:0000256" key="4">
    <source>
        <dbReference type="ARBA" id="ARBA00023163"/>
    </source>
</evidence>
<dbReference type="InterPro" id="IPR058245">
    <property type="entry name" value="NreC/VraR/RcsB-like_REC"/>
</dbReference>
<feature type="domain" description="Response regulatory" evidence="7">
    <location>
        <begin position="10"/>
        <end position="126"/>
    </location>
</feature>
<keyword evidence="2" id="KW-0805">Transcription regulation</keyword>
<proteinExistence type="predicted"/>
<dbReference type="PRINTS" id="PR00038">
    <property type="entry name" value="HTHLUXR"/>
</dbReference>
<dbReference type="CDD" id="cd06170">
    <property type="entry name" value="LuxR_C_like"/>
    <property type="match status" value="1"/>
</dbReference>
<dbReference type="SMART" id="SM00421">
    <property type="entry name" value="HTH_LUXR"/>
    <property type="match status" value="1"/>
</dbReference>
<feature type="modified residue" description="4-aspartylphosphate" evidence="5">
    <location>
        <position position="61"/>
    </location>
</feature>
<evidence type="ECO:0000256" key="2">
    <source>
        <dbReference type="ARBA" id="ARBA00023015"/>
    </source>
</evidence>
<name>A0A9Q9IRL2_9ACTN</name>
<dbReference type="PANTHER" id="PTHR43214">
    <property type="entry name" value="TWO-COMPONENT RESPONSE REGULATOR"/>
    <property type="match status" value="1"/>
</dbReference>
<organism evidence="8 9">
    <name type="scientific">Dactylosporangium aurantiacum</name>
    <dbReference type="NCBI Taxonomy" id="35754"/>
    <lineage>
        <taxon>Bacteria</taxon>
        <taxon>Bacillati</taxon>
        <taxon>Actinomycetota</taxon>
        <taxon>Actinomycetes</taxon>
        <taxon>Micromonosporales</taxon>
        <taxon>Micromonosporaceae</taxon>
        <taxon>Dactylosporangium</taxon>
    </lineage>
</organism>
<evidence type="ECO:0000313" key="8">
    <source>
        <dbReference type="EMBL" id="UWZ57733.1"/>
    </source>
</evidence>
<reference evidence="8" key="1">
    <citation type="submission" date="2021-04" db="EMBL/GenBank/DDBJ databases">
        <title>Dactylosporangium aurantiacum NRRL B-8018 full assembly.</title>
        <authorList>
            <person name="Hartkoorn R.C."/>
            <person name="Beaudoing E."/>
            <person name="Hot D."/>
        </authorList>
    </citation>
    <scope>NUCLEOTIDE SEQUENCE</scope>
    <source>
        <strain evidence="8">NRRL B-8018</strain>
    </source>
</reference>
<evidence type="ECO:0000313" key="9">
    <source>
        <dbReference type="Proteomes" id="UP001058003"/>
    </source>
</evidence>
<dbReference type="SUPFAM" id="SSF46894">
    <property type="entry name" value="C-terminal effector domain of the bipartite response regulators"/>
    <property type="match status" value="1"/>
</dbReference>
<gene>
    <name evidence="8" type="ORF">Daura_17130</name>
</gene>
<dbReference type="CDD" id="cd17535">
    <property type="entry name" value="REC_NarL-like"/>
    <property type="match status" value="1"/>
</dbReference>
<dbReference type="InterPro" id="IPR011006">
    <property type="entry name" value="CheY-like_superfamily"/>
</dbReference>
<evidence type="ECO:0000259" key="6">
    <source>
        <dbReference type="PROSITE" id="PS50043"/>
    </source>
</evidence>
<dbReference type="PROSITE" id="PS00622">
    <property type="entry name" value="HTH_LUXR_1"/>
    <property type="match status" value="1"/>
</dbReference>
<keyword evidence="4" id="KW-0804">Transcription</keyword>
<evidence type="ECO:0000256" key="5">
    <source>
        <dbReference type="PROSITE-ProRule" id="PRU00169"/>
    </source>
</evidence>
<dbReference type="SUPFAM" id="SSF52172">
    <property type="entry name" value="CheY-like"/>
    <property type="match status" value="1"/>
</dbReference>
<dbReference type="InterPro" id="IPR016032">
    <property type="entry name" value="Sig_transdc_resp-reg_C-effctor"/>
</dbReference>
<dbReference type="Proteomes" id="UP001058003">
    <property type="component" value="Chromosome"/>
</dbReference>
<dbReference type="InterPro" id="IPR001789">
    <property type="entry name" value="Sig_transdc_resp-reg_receiver"/>
</dbReference>
<dbReference type="PROSITE" id="PS50110">
    <property type="entry name" value="RESPONSE_REGULATORY"/>
    <property type="match status" value="1"/>
</dbReference>
<dbReference type="GO" id="GO:0006355">
    <property type="term" value="P:regulation of DNA-templated transcription"/>
    <property type="evidence" value="ECO:0007669"/>
    <property type="project" value="InterPro"/>
</dbReference>
<dbReference type="GO" id="GO:0003677">
    <property type="term" value="F:DNA binding"/>
    <property type="evidence" value="ECO:0007669"/>
    <property type="project" value="UniProtKB-KW"/>
</dbReference>
<feature type="domain" description="HTH luxR-type" evidence="6">
    <location>
        <begin position="156"/>
        <end position="221"/>
    </location>
</feature>
<dbReference type="Pfam" id="PF00072">
    <property type="entry name" value="Response_reg"/>
    <property type="match status" value="1"/>
</dbReference>
<keyword evidence="3" id="KW-0238">DNA-binding</keyword>
<dbReference type="InterPro" id="IPR000792">
    <property type="entry name" value="Tscrpt_reg_LuxR_C"/>
</dbReference>
<dbReference type="KEGG" id="daur:Daura_17130"/>